<keyword evidence="3 6" id="KW-0863">Zinc-finger</keyword>
<accession>A0A7S1J4X5</accession>
<evidence type="ECO:0000259" key="8">
    <source>
        <dbReference type="PROSITE" id="PS50016"/>
    </source>
</evidence>
<dbReference type="CDD" id="cd15543">
    <property type="entry name" value="PHD_RSF1"/>
    <property type="match status" value="1"/>
</dbReference>
<dbReference type="InterPro" id="IPR001965">
    <property type="entry name" value="Znf_PHD"/>
</dbReference>
<dbReference type="SUPFAM" id="SSF54373">
    <property type="entry name" value="FAD-linked reductases, C-terminal domain"/>
    <property type="match status" value="1"/>
</dbReference>
<evidence type="ECO:0000256" key="5">
    <source>
        <dbReference type="ARBA" id="ARBA00023002"/>
    </source>
</evidence>
<dbReference type="SUPFAM" id="SSF57903">
    <property type="entry name" value="FYVE/PHD zinc finger"/>
    <property type="match status" value="1"/>
</dbReference>
<dbReference type="GO" id="GO:0016491">
    <property type="term" value="F:oxidoreductase activity"/>
    <property type="evidence" value="ECO:0007669"/>
    <property type="project" value="UniProtKB-KW"/>
</dbReference>
<dbReference type="Gene3D" id="3.90.660.10">
    <property type="match status" value="1"/>
</dbReference>
<dbReference type="GO" id="GO:0008270">
    <property type="term" value="F:zinc ion binding"/>
    <property type="evidence" value="ECO:0007669"/>
    <property type="project" value="UniProtKB-KW"/>
</dbReference>
<name>A0A7S1J4X5_9EUGL</name>
<dbReference type="InterPro" id="IPR019787">
    <property type="entry name" value="Znf_PHD-finger"/>
</dbReference>
<feature type="region of interest" description="Disordered" evidence="7">
    <location>
        <begin position="61"/>
        <end position="152"/>
    </location>
</feature>
<feature type="compositionally biased region" description="Polar residues" evidence="7">
    <location>
        <begin position="93"/>
        <end position="109"/>
    </location>
</feature>
<dbReference type="InterPro" id="IPR013083">
    <property type="entry name" value="Znf_RING/FYVE/PHD"/>
</dbReference>
<gene>
    <name evidence="9" type="ORF">EGYM00392_LOCUS43522</name>
</gene>
<dbReference type="InterPro" id="IPR002937">
    <property type="entry name" value="Amino_oxidase"/>
</dbReference>
<dbReference type="PANTHER" id="PTHR10742">
    <property type="entry name" value="FLAVIN MONOAMINE OXIDASE"/>
    <property type="match status" value="1"/>
</dbReference>
<dbReference type="InterPro" id="IPR011011">
    <property type="entry name" value="Znf_FYVE_PHD"/>
</dbReference>
<dbReference type="SMART" id="SM00249">
    <property type="entry name" value="PHD"/>
    <property type="match status" value="1"/>
</dbReference>
<feature type="domain" description="PHD-type" evidence="8">
    <location>
        <begin position="655"/>
        <end position="705"/>
    </location>
</feature>
<keyword evidence="5" id="KW-0560">Oxidoreductase</keyword>
<dbReference type="Gene3D" id="3.50.50.60">
    <property type="entry name" value="FAD/NAD(P)-binding domain"/>
    <property type="match status" value="1"/>
</dbReference>
<reference evidence="9" key="1">
    <citation type="submission" date="2021-01" db="EMBL/GenBank/DDBJ databases">
        <authorList>
            <person name="Corre E."/>
            <person name="Pelletier E."/>
            <person name="Niang G."/>
            <person name="Scheremetjew M."/>
            <person name="Finn R."/>
            <person name="Kale V."/>
            <person name="Holt S."/>
            <person name="Cochrane G."/>
            <person name="Meng A."/>
            <person name="Brown T."/>
            <person name="Cohen L."/>
        </authorList>
    </citation>
    <scope>NUCLEOTIDE SEQUENCE</scope>
    <source>
        <strain evidence="9">NIES-381</strain>
    </source>
</reference>
<feature type="compositionally biased region" description="Basic and acidic residues" evidence="7">
    <location>
        <begin position="78"/>
        <end position="91"/>
    </location>
</feature>
<dbReference type="Pfam" id="PF01593">
    <property type="entry name" value="Amino_oxidase"/>
    <property type="match status" value="1"/>
</dbReference>
<dbReference type="Pfam" id="PF00628">
    <property type="entry name" value="PHD"/>
    <property type="match status" value="1"/>
</dbReference>
<evidence type="ECO:0000256" key="2">
    <source>
        <dbReference type="ARBA" id="ARBA00022723"/>
    </source>
</evidence>
<organism evidence="9">
    <name type="scientific">Eutreptiella gymnastica</name>
    <dbReference type="NCBI Taxonomy" id="73025"/>
    <lineage>
        <taxon>Eukaryota</taxon>
        <taxon>Discoba</taxon>
        <taxon>Euglenozoa</taxon>
        <taxon>Euglenida</taxon>
        <taxon>Spirocuta</taxon>
        <taxon>Euglenophyceae</taxon>
        <taxon>Eutreptiales</taxon>
        <taxon>Eutreptiaceae</taxon>
        <taxon>Eutreptiella</taxon>
    </lineage>
</organism>
<dbReference type="PANTHER" id="PTHR10742:SF386">
    <property type="entry name" value="LYSINE-SPECIFIC HISTONE DEMETHYLASE 1A"/>
    <property type="match status" value="1"/>
</dbReference>
<evidence type="ECO:0000256" key="6">
    <source>
        <dbReference type="PROSITE-ProRule" id="PRU00146"/>
    </source>
</evidence>
<keyword evidence="2" id="KW-0479">Metal-binding</keyword>
<comment type="similarity">
    <text evidence="1">Belongs to the flavin monoamine oxidase family.</text>
</comment>
<keyword evidence="4" id="KW-0862">Zinc</keyword>
<evidence type="ECO:0000256" key="7">
    <source>
        <dbReference type="SAM" id="MobiDB-lite"/>
    </source>
</evidence>
<feature type="compositionally biased region" description="Basic and acidic residues" evidence="7">
    <location>
        <begin position="110"/>
        <end position="121"/>
    </location>
</feature>
<protein>
    <recommendedName>
        <fullName evidence="8">PHD-type domain-containing protein</fullName>
    </recommendedName>
</protein>
<dbReference type="PROSITE" id="PS01359">
    <property type="entry name" value="ZF_PHD_1"/>
    <property type="match status" value="1"/>
</dbReference>
<feature type="compositionally biased region" description="Polar residues" evidence="7">
    <location>
        <begin position="122"/>
        <end position="139"/>
    </location>
</feature>
<dbReference type="InterPro" id="IPR019786">
    <property type="entry name" value="Zinc_finger_PHD-type_CS"/>
</dbReference>
<dbReference type="EMBL" id="HBGA01116895">
    <property type="protein sequence ID" value="CAD9032378.1"/>
    <property type="molecule type" value="Transcribed_RNA"/>
</dbReference>
<dbReference type="InterPro" id="IPR050281">
    <property type="entry name" value="Flavin_monoamine_oxidase"/>
</dbReference>
<evidence type="ECO:0000313" key="9">
    <source>
        <dbReference type="EMBL" id="CAD9032378.1"/>
    </source>
</evidence>
<evidence type="ECO:0000256" key="4">
    <source>
        <dbReference type="ARBA" id="ARBA00022833"/>
    </source>
</evidence>
<evidence type="ECO:0000256" key="1">
    <source>
        <dbReference type="ARBA" id="ARBA00005995"/>
    </source>
</evidence>
<proteinExistence type="inferred from homology"/>
<dbReference type="Gene3D" id="3.30.40.10">
    <property type="entry name" value="Zinc/RING finger domain, C3HC4 (zinc finger)"/>
    <property type="match status" value="1"/>
</dbReference>
<dbReference type="AlphaFoldDB" id="A0A7S1J4X5"/>
<dbReference type="SUPFAM" id="SSF51905">
    <property type="entry name" value="FAD/NAD(P)-binding domain"/>
    <property type="match status" value="1"/>
</dbReference>
<dbReference type="PROSITE" id="PS50016">
    <property type="entry name" value="ZF_PHD_2"/>
    <property type="match status" value="1"/>
</dbReference>
<sequence>MASHEVGTCAMNGVKPTVRVEEEDSVPTSTPNAATACSKVTIVGDDAHATQDTIVGEAPRRECMDDDAPNTKEPVLACKEEPKGPPSKPDENFVSNVSRNDGNRATTSTKVEDDIEGKLRTSDQGASLNGPTSNITSHEAQPKRRRIDVTSPKAKVSRYFSVEPRKSLRTKKDEDSRTPPTIIVIGAGFAGLAAAQDLTALGYKVTVLEGRDRVGGRAWTDKSLGPVDLGAAWIHGIQGNPLAEMIKAKGIETVHVPEKTLIYDSNGRLISNVEDTQMEDFFNRVLKASRDALLPKDEDMSLGHSLKIHTLKTPIRALRQSVSKPRSSKSELVPRQQRLFDWHTANIEYSVATDVDNLSLRYGLDIDGLEHGFEGDHVFLKEGYSGVTEALAEGLEVHLKTPVVRVQHGEEKVQVRANDGRVFAADAVIITLPLGVLKRGHVTFDPPLPEYKQGAIKNLGFGTLNKVVLSFSDSFWDKAGTKYIGHAGEKGRYYLFIDVSEIAGKPTLLSLLSGNFALEMEAKEDYKVVAEGMQVLRKIFPEGCPEAPTAYTVTRWGTDIFSMGSYSYMPVGGTEKDISALAEPVGSQLFFAGEATCADCPSSAHGAYVSGRRVSCQVVAHLSGRPTEAAKLLAQLVAEQKAAFPAALNYAEYSNLPCQVCHSTQDEENMLLCDLCNKGYHMQCLSPAVKEIPLTAWYCPKCIARFISANEIAQHAAQVLSRNALAGITGDPEMGLEHMSKDAIKVTFKCTVCGQEGKGKVDLVRHYASRGHKDAVKSLLAAN</sequence>
<dbReference type="InterPro" id="IPR036188">
    <property type="entry name" value="FAD/NAD-bd_sf"/>
</dbReference>
<evidence type="ECO:0000256" key="3">
    <source>
        <dbReference type="ARBA" id="ARBA00022771"/>
    </source>
</evidence>